<dbReference type="FunFam" id="3.30.70.270:FF:000001">
    <property type="entry name" value="Diguanylate cyclase domain protein"/>
    <property type="match status" value="1"/>
</dbReference>
<comment type="catalytic activity">
    <reaction evidence="3">
        <text>2 GTP = 3',3'-c-di-GMP + 2 diphosphate</text>
        <dbReference type="Rhea" id="RHEA:24898"/>
        <dbReference type="ChEBI" id="CHEBI:33019"/>
        <dbReference type="ChEBI" id="CHEBI:37565"/>
        <dbReference type="ChEBI" id="CHEBI:58805"/>
        <dbReference type="EC" id="2.7.7.65"/>
    </reaction>
</comment>
<evidence type="ECO:0000259" key="4">
    <source>
        <dbReference type="PROSITE" id="PS50887"/>
    </source>
</evidence>
<evidence type="ECO:0000256" key="2">
    <source>
        <dbReference type="ARBA" id="ARBA00012528"/>
    </source>
</evidence>
<feature type="domain" description="GGDEF" evidence="4">
    <location>
        <begin position="216"/>
        <end position="348"/>
    </location>
</feature>
<dbReference type="SUPFAM" id="SSF55781">
    <property type="entry name" value="GAF domain-like"/>
    <property type="match status" value="1"/>
</dbReference>
<dbReference type="EC" id="2.7.7.65" evidence="2"/>
<evidence type="ECO:0000256" key="3">
    <source>
        <dbReference type="ARBA" id="ARBA00034247"/>
    </source>
</evidence>
<dbReference type="AlphaFoldDB" id="A0A1S1N011"/>
<evidence type="ECO:0000313" key="5">
    <source>
        <dbReference type="EMBL" id="OHU92787.1"/>
    </source>
</evidence>
<dbReference type="CDD" id="cd01949">
    <property type="entry name" value="GGDEF"/>
    <property type="match status" value="1"/>
</dbReference>
<dbReference type="InterPro" id="IPR003018">
    <property type="entry name" value="GAF"/>
</dbReference>
<dbReference type="Gene3D" id="3.30.70.270">
    <property type="match status" value="1"/>
</dbReference>
<dbReference type="STRING" id="1859457.BET10_04875"/>
<dbReference type="NCBIfam" id="TIGR00254">
    <property type="entry name" value="GGDEF"/>
    <property type="match status" value="1"/>
</dbReference>
<organism evidence="5 6">
    <name type="scientific">Pseudoalteromonas amylolytica</name>
    <dbReference type="NCBI Taxonomy" id="1859457"/>
    <lineage>
        <taxon>Bacteria</taxon>
        <taxon>Pseudomonadati</taxon>
        <taxon>Pseudomonadota</taxon>
        <taxon>Gammaproteobacteria</taxon>
        <taxon>Alteromonadales</taxon>
        <taxon>Pseudoalteromonadaceae</taxon>
        <taxon>Pseudoalteromonas</taxon>
    </lineage>
</organism>
<keyword evidence="6" id="KW-1185">Reference proteome</keyword>
<dbReference type="EMBL" id="MKJU01000006">
    <property type="protein sequence ID" value="OHU92787.1"/>
    <property type="molecule type" value="Genomic_DNA"/>
</dbReference>
<dbReference type="InterPro" id="IPR029787">
    <property type="entry name" value="Nucleotide_cyclase"/>
</dbReference>
<gene>
    <name evidence="5" type="ORF">BET10_04875</name>
</gene>
<dbReference type="Pfam" id="PF00990">
    <property type="entry name" value="GGDEF"/>
    <property type="match status" value="1"/>
</dbReference>
<dbReference type="Pfam" id="PF01590">
    <property type="entry name" value="GAF"/>
    <property type="match status" value="1"/>
</dbReference>
<dbReference type="PROSITE" id="PS50887">
    <property type="entry name" value="GGDEF"/>
    <property type="match status" value="1"/>
</dbReference>
<dbReference type="InterPro" id="IPR000160">
    <property type="entry name" value="GGDEF_dom"/>
</dbReference>
<evidence type="ECO:0000313" key="6">
    <source>
        <dbReference type="Proteomes" id="UP000179786"/>
    </source>
</evidence>
<accession>A0A1S1N011</accession>
<dbReference type="SMART" id="SM00267">
    <property type="entry name" value="GGDEF"/>
    <property type="match status" value="1"/>
</dbReference>
<dbReference type="SUPFAM" id="SSF55073">
    <property type="entry name" value="Nucleotide cyclase"/>
    <property type="match status" value="1"/>
</dbReference>
<sequence length="348" mass="39291">MFIDLSEVTQRLRRMSSEELDVSGSYQSFLLDLIREGKETLVVDQVSVWLFDDISDPKKLINVANTQWDNDLNADDYPVLLCEQYPNYFKAITTGISIDAHDAVTDPRTAEFKNNYLLPNHITTMLDTTIFKNGTPHGVVCFEGRGPLRQWQSAEIAYAEMVADCCSRRLLVNELWTLQQQLTKLAFQDALTGLKNRRYLMDSAHREISRHIRASEPLSVVMLDIDHFKRINDSYGHEIGDVVLKEFAQCCLQALRAEDSLCRLGGEEFIVLLPSTSVAGAQEVAERLRISVEKNIIETAHHYIQVTVSCGVANVALDKPFSYSLKQVDHAVYDAKAQGRNRVACSNS</sequence>
<dbReference type="PANTHER" id="PTHR45138">
    <property type="entry name" value="REGULATORY COMPONENTS OF SENSORY TRANSDUCTION SYSTEM"/>
    <property type="match status" value="1"/>
</dbReference>
<dbReference type="RefSeq" id="WP_070983347.1">
    <property type="nucleotide sequence ID" value="NZ_MKJU01000006.1"/>
</dbReference>
<dbReference type="PANTHER" id="PTHR45138:SF9">
    <property type="entry name" value="DIGUANYLATE CYCLASE DGCM-RELATED"/>
    <property type="match status" value="1"/>
</dbReference>
<comment type="caution">
    <text evidence="5">The sequence shown here is derived from an EMBL/GenBank/DDBJ whole genome shotgun (WGS) entry which is preliminary data.</text>
</comment>
<evidence type="ECO:0000256" key="1">
    <source>
        <dbReference type="ARBA" id="ARBA00001946"/>
    </source>
</evidence>
<dbReference type="InterPro" id="IPR043128">
    <property type="entry name" value="Rev_trsase/Diguanyl_cyclase"/>
</dbReference>
<dbReference type="GO" id="GO:0052621">
    <property type="term" value="F:diguanylate cyclase activity"/>
    <property type="evidence" value="ECO:0007669"/>
    <property type="project" value="UniProtKB-EC"/>
</dbReference>
<dbReference type="OrthoDB" id="9813903at2"/>
<dbReference type="InterPro" id="IPR050469">
    <property type="entry name" value="Diguanylate_Cyclase"/>
</dbReference>
<dbReference type="InterPro" id="IPR029016">
    <property type="entry name" value="GAF-like_dom_sf"/>
</dbReference>
<comment type="cofactor">
    <cofactor evidence="1">
        <name>Mg(2+)</name>
        <dbReference type="ChEBI" id="CHEBI:18420"/>
    </cofactor>
</comment>
<dbReference type="Gene3D" id="3.30.450.40">
    <property type="match status" value="1"/>
</dbReference>
<reference evidence="5 6" key="1">
    <citation type="submission" date="2016-09" db="EMBL/GenBank/DDBJ databases">
        <title>Pseudoalteromonas amylolytica sp. nov., isolated from the surface seawater.</title>
        <authorList>
            <person name="Wu Y.-H."/>
            <person name="Cheng H."/>
            <person name="Jin X.-B."/>
            <person name="Wang C.-S."/>
            <person name="Xu X.-W."/>
        </authorList>
    </citation>
    <scope>NUCLEOTIDE SEQUENCE [LARGE SCALE GENOMIC DNA]</scope>
    <source>
        <strain evidence="5 6">JW1</strain>
    </source>
</reference>
<dbReference type="Proteomes" id="UP000179786">
    <property type="component" value="Unassembled WGS sequence"/>
</dbReference>
<name>A0A1S1N011_9GAMM</name>
<protein>
    <recommendedName>
        <fullName evidence="2">diguanylate cyclase</fullName>
        <ecNumber evidence="2">2.7.7.65</ecNumber>
    </recommendedName>
</protein>
<proteinExistence type="predicted"/>